<protein>
    <submittedName>
        <fullName evidence="1">Uncharacterized protein</fullName>
    </submittedName>
</protein>
<gene>
    <name evidence="1" type="ORF">SAMN04487955_102372</name>
</gene>
<dbReference type="EMBL" id="FPBP01000002">
    <property type="protein sequence ID" value="SFU45090.1"/>
    <property type="molecule type" value="Genomic_DNA"/>
</dbReference>
<dbReference type="Proteomes" id="UP000198693">
    <property type="component" value="Unassembled WGS sequence"/>
</dbReference>
<reference evidence="2" key="1">
    <citation type="submission" date="2016-10" db="EMBL/GenBank/DDBJ databases">
        <authorList>
            <person name="Varghese N."/>
            <person name="Submissions S."/>
        </authorList>
    </citation>
    <scope>NUCLEOTIDE SEQUENCE [LARGE SCALE GENOMIC DNA]</scope>
    <source>
        <strain evidence="2">CGMCC 1.6981</strain>
    </source>
</reference>
<dbReference type="AlphaFoldDB" id="A0A1I7G9F2"/>
<keyword evidence="2" id="KW-1185">Reference proteome</keyword>
<evidence type="ECO:0000313" key="1">
    <source>
        <dbReference type="EMBL" id="SFU45090.1"/>
    </source>
</evidence>
<dbReference type="OrthoDB" id="6161818at2"/>
<evidence type="ECO:0000313" key="2">
    <source>
        <dbReference type="Proteomes" id="UP000198693"/>
    </source>
</evidence>
<name>A0A1I7G9F2_9GAMM</name>
<sequence length="168" mass="18787">MPTPTADEPTVDLPADKQLIYAHKLEHREMLRYRGLALSFLPTRPHISRLMAALGVECEQRSVALDELAKCLEIGDCLPASRPTRLWLPGTHVHLFIVNDVLAHRALDYSLSAAHHSCQISAVLAQLTRTPSLKALLEHFVEQKRHECHQLEEAKANVSAFSEWALSG</sequence>
<accession>A0A1I7G9F2</accession>
<organism evidence="1 2">
    <name type="scientific">Halomonas korlensis</name>
    <dbReference type="NCBI Taxonomy" id="463301"/>
    <lineage>
        <taxon>Bacteria</taxon>
        <taxon>Pseudomonadati</taxon>
        <taxon>Pseudomonadota</taxon>
        <taxon>Gammaproteobacteria</taxon>
        <taxon>Oceanospirillales</taxon>
        <taxon>Halomonadaceae</taxon>
        <taxon>Halomonas</taxon>
    </lineage>
</organism>
<proteinExistence type="predicted"/>
<dbReference type="RefSeq" id="WP_089793352.1">
    <property type="nucleotide sequence ID" value="NZ_FPBP01000002.1"/>
</dbReference>